<dbReference type="Pfam" id="PF00425">
    <property type="entry name" value="Chorismate_bind"/>
    <property type="match status" value="1"/>
</dbReference>
<dbReference type="HOGENOM" id="CLU_577293_0_0_6"/>
<reference evidence="2 3" key="1">
    <citation type="submission" date="2006-02" db="EMBL/GenBank/DDBJ databases">
        <authorList>
            <person name="Moran M.A."/>
            <person name="Kjelleberg S."/>
            <person name="Egan S."/>
            <person name="Saunders N."/>
            <person name="Thomas T."/>
            <person name="Ferriera S."/>
            <person name="Johnson J."/>
            <person name="Kravitz S."/>
            <person name="Halpern A."/>
            <person name="Remington K."/>
            <person name="Beeson K."/>
            <person name="Tran B."/>
            <person name="Rogers Y.-H."/>
            <person name="Friedman R."/>
            <person name="Venter J.C."/>
        </authorList>
    </citation>
    <scope>NUCLEOTIDE SEQUENCE [LARGE SCALE GENOMIC DNA]</scope>
    <source>
        <strain evidence="2 3">D2</strain>
    </source>
</reference>
<dbReference type="STRING" id="87626.PTD2_07004"/>
<proteinExistence type="predicted"/>
<evidence type="ECO:0000313" key="3">
    <source>
        <dbReference type="Proteomes" id="UP000006201"/>
    </source>
</evidence>
<sequence length="473" mass="53415">MKKQYKEGRFNIKSSVPLRKHALYLLDKLNGHYSKQHAQFSCLFGWYEQGEYQSYLALGQNAEYQCRLYDGHAVFTFKVAEKVVLEQKVGLCDSASSIYESLFCHLKALIQASQPYLGDYFEGDISALPFLGGWKCITSNQAYEGDMIFRATLAELIVHVQGQSCLAYGDDLLLSSLQDVLSLDEFETSMKLAKPIGIINDQKVPECREYIGNLVELLNDVSGSKDKVVLGRKRHLFSYAPVTSTQLLNHVHNERFNTYDIIVEWADEPSWVCVSPETLIKKHLETVIVEPLAGTRKGSEFSGTAAKFRQELVESVKENEEHRVAVDLFLKSVSQYCQPNSVKLEKSKNIIDLGYVQHLKSIIRGRVNEGISIFDILCSIYPPATIWGVPIKESTSRIERAEPFKREFFAGAFGFFNLQDSANFALAIRIAKLHEQTVIVYSGSGIIEGADPFHEWMETDNKMAPFLSAVVRT</sequence>
<dbReference type="InterPro" id="IPR015890">
    <property type="entry name" value="Chorismate_C"/>
</dbReference>
<keyword evidence="3" id="KW-1185">Reference proteome</keyword>
<comment type="caution">
    <text evidence="2">The sequence shown here is derived from an EMBL/GenBank/DDBJ whole genome shotgun (WGS) entry which is preliminary data.</text>
</comment>
<dbReference type="AlphaFoldDB" id="A4C856"/>
<evidence type="ECO:0000313" key="2">
    <source>
        <dbReference type="EMBL" id="EAR28771.1"/>
    </source>
</evidence>
<dbReference type="SUPFAM" id="SSF56322">
    <property type="entry name" value="ADC synthase"/>
    <property type="match status" value="1"/>
</dbReference>
<gene>
    <name evidence="2" type="ORF">PTD2_07004</name>
</gene>
<dbReference type="RefSeq" id="WP_009838033.1">
    <property type="nucleotide sequence ID" value="NZ_AAOH01000003.1"/>
</dbReference>
<organism evidence="2 3">
    <name type="scientific">Pseudoalteromonas tunicata D2</name>
    <dbReference type="NCBI Taxonomy" id="87626"/>
    <lineage>
        <taxon>Bacteria</taxon>
        <taxon>Pseudomonadati</taxon>
        <taxon>Pseudomonadota</taxon>
        <taxon>Gammaproteobacteria</taxon>
        <taxon>Alteromonadales</taxon>
        <taxon>Pseudoalteromonadaceae</taxon>
        <taxon>Pseudoalteromonas</taxon>
    </lineage>
</organism>
<protein>
    <submittedName>
        <fullName evidence="2">Putative isochorismate synthase</fullName>
    </submittedName>
</protein>
<dbReference type="PANTHER" id="PTHR42839">
    <property type="entry name" value="ISOCHORISMATE SYNTHASE ENTC"/>
    <property type="match status" value="1"/>
</dbReference>
<dbReference type="Proteomes" id="UP000006201">
    <property type="component" value="Unassembled WGS sequence"/>
</dbReference>
<accession>A4C856</accession>
<dbReference type="OrthoDB" id="9806579at2"/>
<dbReference type="eggNOG" id="COG1169">
    <property type="taxonomic scope" value="Bacteria"/>
</dbReference>
<feature type="domain" description="Chorismate-utilising enzyme C-terminal" evidence="1">
    <location>
        <begin position="222"/>
        <end position="462"/>
    </location>
</feature>
<dbReference type="PANTHER" id="PTHR42839:SF2">
    <property type="entry name" value="ISOCHORISMATE SYNTHASE ENTC"/>
    <property type="match status" value="1"/>
</dbReference>
<dbReference type="EMBL" id="AAOH01000003">
    <property type="protein sequence ID" value="EAR28771.1"/>
    <property type="molecule type" value="Genomic_DNA"/>
</dbReference>
<name>A4C856_9GAMM</name>
<dbReference type="Gene3D" id="3.60.120.10">
    <property type="entry name" value="Anthranilate synthase"/>
    <property type="match status" value="1"/>
</dbReference>
<evidence type="ECO:0000259" key="1">
    <source>
        <dbReference type="Pfam" id="PF00425"/>
    </source>
</evidence>
<dbReference type="InterPro" id="IPR005801">
    <property type="entry name" value="ADC_synthase"/>
</dbReference>